<evidence type="ECO:0000313" key="2">
    <source>
        <dbReference type="Proteomes" id="UP000240206"/>
    </source>
</evidence>
<protein>
    <recommendedName>
        <fullName evidence="3">Calx-beta domain-containing protein</fullName>
    </recommendedName>
</protein>
<dbReference type="Proteomes" id="UP000240206">
    <property type="component" value="Unassembled WGS sequence"/>
</dbReference>
<dbReference type="SUPFAM" id="SSF141072">
    <property type="entry name" value="CalX-like"/>
    <property type="match status" value="1"/>
</dbReference>
<keyword evidence="2" id="KW-1185">Reference proteome</keyword>
<dbReference type="InterPro" id="IPR009091">
    <property type="entry name" value="RCC1/BLIP-II"/>
</dbReference>
<dbReference type="InterPro" id="IPR051553">
    <property type="entry name" value="Ran_GTPase-activating"/>
</dbReference>
<evidence type="ECO:0000313" key="1">
    <source>
        <dbReference type="EMBL" id="PSI00430.1"/>
    </source>
</evidence>
<gene>
    <name evidence="1" type="ORF">C7K08_13190</name>
</gene>
<evidence type="ECO:0008006" key="3">
    <source>
        <dbReference type="Google" id="ProtNLM"/>
    </source>
</evidence>
<dbReference type="AlphaFoldDB" id="A0A2P7EB41"/>
<dbReference type="Gene3D" id="2.60.40.2030">
    <property type="match status" value="1"/>
</dbReference>
<dbReference type="Gene3D" id="2.130.10.30">
    <property type="entry name" value="Regulator of chromosome condensation 1/beta-lactamase-inhibitor protein II"/>
    <property type="match status" value="2"/>
</dbReference>
<dbReference type="PANTHER" id="PTHR45982">
    <property type="entry name" value="REGULATOR OF CHROMOSOME CONDENSATION"/>
    <property type="match status" value="1"/>
</dbReference>
<accession>A0A2P7EB41</accession>
<proteinExistence type="predicted"/>
<dbReference type="InterPro" id="IPR038081">
    <property type="entry name" value="CalX-like_sf"/>
</dbReference>
<comment type="caution">
    <text evidence="1">The sequence shown here is derived from an EMBL/GenBank/DDBJ whole genome shotgun (WGS) entry which is preliminary data.</text>
</comment>
<dbReference type="EMBL" id="PXVC01000128">
    <property type="protein sequence ID" value="PSI00430.1"/>
    <property type="molecule type" value="Genomic_DNA"/>
</dbReference>
<reference evidence="2" key="1">
    <citation type="submission" date="2018-03" db="EMBL/GenBank/DDBJ databases">
        <title>Ecological and genomic features of two cosmopolitan and abundant freshwater picocyanobacteria.</title>
        <authorList>
            <person name="Cabello-Yeves P.J."/>
            <person name="Picazo A."/>
            <person name="Camacho A."/>
            <person name="Callieri C."/>
            <person name="Rosselli R."/>
            <person name="Roda-Garcia J."/>
            <person name="Coutinho F.H."/>
            <person name="Rodriguez-Valera F."/>
        </authorList>
    </citation>
    <scope>NUCLEOTIDE SEQUENCE [LARGE SCALE GENOMIC DNA]</scope>
    <source>
        <strain evidence="2">Tous</strain>
    </source>
</reference>
<dbReference type="PANTHER" id="PTHR45982:SF1">
    <property type="entry name" value="REGULATOR OF CHROMOSOME CONDENSATION"/>
    <property type="match status" value="1"/>
</dbReference>
<organism evidence="1 2">
    <name type="scientific">Synechococcus lacustris str. Tous</name>
    <dbReference type="NCBI Taxonomy" id="1910958"/>
    <lineage>
        <taxon>Bacteria</taxon>
        <taxon>Bacillati</taxon>
        <taxon>Cyanobacteriota</taxon>
        <taxon>Cyanophyceae</taxon>
        <taxon>Synechococcales</taxon>
        <taxon>Synechococcaceae</taxon>
        <taxon>Synechococcus</taxon>
    </lineage>
</organism>
<dbReference type="SUPFAM" id="SSF50985">
    <property type="entry name" value="RCC1/BLIP-II"/>
    <property type="match status" value="1"/>
</dbReference>
<sequence length="716" mass="75108">MAAVISVIATANGKETDGSPVVFSFSRTGELAQSLYVNYNLFGTAKAGSDYTGNKTGMIKFAAGSSIATLSLPVIADGALIDPYETIIARIDPTPPQFTGYQVVPYIINFSKQYATATITAEGMIVAPKVSDFSSGGERRNSNAFAVLTDYIYSTSSAFAALKSDGSVISWGGYSTGSTYSALTEPAGLSNVNQIFSNRHAFAALKFDGSVISWGDSSRGGRAPAGLTDVIHIFPTDDAFAALKSDGSLVFWGEYVPPNTELIDITKILTTTAYGYRAHAALKSDGTVISWGDYWDGLKSAEINTPNELKNITQIFSTKGAFAALRSDGNVIVWGNKDYGGKEVPNMTDVIKIESNFNSFAALTDDYRIFSWGRHIKTMRIDATDIVSTNMNFAALKRDGTVVTWGSSYDSSPVSVPEGLSGVSQIFSNDYSYAALTSDGSVISWGDSSGSGSSPAGLTGVVGFANPYTDDRLVIEPIPTYTLTPSAATINEGAVLTSTVATTNVDTGTKFYYALSGTGITTADFSAGALAGEGSTDATGEFTFTHTLAIDQLTEVSESLEINLYSDAARTLQVGATAEISIVDTSITSASFNLDVDGDGKVTALGDGLMVIRKFFGAAFAGDALTNKAMSPTSTRTTAEIHQFIESGISTGTLDVDKDGKTTALGDGLMVIRHLFGPAFAGAALTNKAINPDSPYFGPPANFAAVAANIDAMRPV</sequence>
<dbReference type="RefSeq" id="WP_106501020.1">
    <property type="nucleotide sequence ID" value="NZ_PXVC01000128.1"/>
</dbReference>
<name>A0A2P7EB41_9SYNE</name>